<proteinExistence type="inferred from homology"/>
<organism evidence="5 6">
    <name type="scientific">Roseomonas gilardii</name>
    <dbReference type="NCBI Taxonomy" id="257708"/>
    <lineage>
        <taxon>Bacteria</taxon>
        <taxon>Pseudomonadati</taxon>
        <taxon>Pseudomonadota</taxon>
        <taxon>Alphaproteobacteria</taxon>
        <taxon>Acetobacterales</taxon>
        <taxon>Roseomonadaceae</taxon>
        <taxon>Roseomonas</taxon>
    </lineage>
</organism>
<reference evidence="5 6" key="1">
    <citation type="submission" date="2016-05" db="EMBL/GenBank/DDBJ databases">
        <title>Complete Genome and Methylome Analysis of Psychrotrophic Bacterial Isolates from Antarctic Lake Untersee.</title>
        <authorList>
            <person name="Fomenkov A."/>
            <person name="Akimov V.N."/>
            <person name="Vasilyeva L.V."/>
            <person name="Andersen D."/>
            <person name="Vincze T."/>
            <person name="Roberts R.J."/>
        </authorList>
    </citation>
    <scope>NUCLEOTIDE SEQUENCE [LARGE SCALE GENOMIC DNA]</scope>
    <source>
        <strain evidence="5 6">U14-5</strain>
    </source>
</reference>
<dbReference type="KEGG" id="rgi:RGI145_06705"/>
<sequence length="132" mass="14307">MSILDLALVAHDTKKDALIAWAERHRSLLSGHRILATGTTGQRLKEAIPELKVERVLSGPLGGDLQIGARIAEKRVDALIFLIDPLWAQPHEPDVRALMRIAAVHDVPMATNLSTAEALVATWPKVTVLADG</sequence>
<dbReference type="GO" id="GO:0019242">
    <property type="term" value="P:methylglyoxal biosynthetic process"/>
    <property type="evidence" value="ECO:0007669"/>
    <property type="project" value="UniProtKB-UniRule"/>
</dbReference>
<dbReference type="CDD" id="cd01422">
    <property type="entry name" value="MGS"/>
    <property type="match status" value="1"/>
</dbReference>
<feature type="active site" description="Proton donor/acceptor" evidence="2 3">
    <location>
        <position position="64"/>
    </location>
</feature>
<dbReference type="HAMAP" id="MF_00549">
    <property type="entry name" value="Methylglyoxal_synth"/>
    <property type="match status" value="1"/>
</dbReference>
<dbReference type="Proteomes" id="UP000185494">
    <property type="component" value="Chromosome 1"/>
</dbReference>
<dbReference type="STRING" id="257708.RGI145_06705"/>
<evidence type="ECO:0000256" key="3">
    <source>
        <dbReference type="PIRSR" id="PIRSR006614-1"/>
    </source>
</evidence>
<evidence type="ECO:0000313" key="5">
    <source>
        <dbReference type="EMBL" id="APT59164.1"/>
    </source>
</evidence>
<protein>
    <recommendedName>
        <fullName evidence="2">Methylglyoxal synthase</fullName>
        <shortName evidence="2">MGS</shortName>
        <ecNumber evidence="2">4.2.3.3</ecNumber>
    </recommendedName>
</protein>
<evidence type="ECO:0000256" key="2">
    <source>
        <dbReference type="HAMAP-Rule" id="MF_00549"/>
    </source>
</evidence>
<dbReference type="Pfam" id="PF02142">
    <property type="entry name" value="MGS"/>
    <property type="match status" value="1"/>
</dbReference>
<name>A0A1L7AK67_9PROT</name>
<dbReference type="AlphaFoldDB" id="A0A1L7AK67"/>
<dbReference type="GO" id="GO:0008929">
    <property type="term" value="F:methylglyoxal synthase activity"/>
    <property type="evidence" value="ECO:0007669"/>
    <property type="project" value="UniProtKB-UniRule"/>
</dbReference>
<dbReference type="PANTHER" id="PTHR30492:SF0">
    <property type="entry name" value="METHYLGLYOXAL SYNTHASE"/>
    <property type="match status" value="1"/>
</dbReference>
<dbReference type="NCBIfam" id="NF003559">
    <property type="entry name" value="PRK05234.1"/>
    <property type="match status" value="1"/>
</dbReference>
<dbReference type="PROSITE" id="PS51855">
    <property type="entry name" value="MGS"/>
    <property type="match status" value="1"/>
</dbReference>
<feature type="binding site" evidence="2">
    <location>
        <begin position="58"/>
        <end position="59"/>
    </location>
    <ligand>
        <name>substrate</name>
    </ligand>
</feature>
<dbReference type="eggNOG" id="COG1803">
    <property type="taxonomic scope" value="Bacteria"/>
</dbReference>
<dbReference type="RefSeq" id="WP_075799898.1">
    <property type="nucleotide sequence ID" value="NZ_CP015583.1"/>
</dbReference>
<dbReference type="InterPro" id="IPR018148">
    <property type="entry name" value="Methylglyoxal_synth_AS"/>
</dbReference>
<dbReference type="GO" id="GO:0005829">
    <property type="term" value="C:cytosol"/>
    <property type="evidence" value="ECO:0007669"/>
    <property type="project" value="TreeGrafter"/>
</dbReference>
<evidence type="ECO:0000256" key="1">
    <source>
        <dbReference type="ARBA" id="ARBA00006287"/>
    </source>
</evidence>
<dbReference type="PROSITE" id="PS01335">
    <property type="entry name" value="METHYLGLYOXAL_SYNTH"/>
    <property type="match status" value="1"/>
</dbReference>
<dbReference type="Gene3D" id="3.40.50.1380">
    <property type="entry name" value="Methylglyoxal synthase-like domain"/>
    <property type="match status" value="1"/>
</dbReference>
<feature type="binding site" evidence="2">
    <location>
        <position position="15"/>
    </location>
    <ligand>
        <name>substrate</name>
    </ligand>
</feature>
<dbReference type="PIRSF" id="PIRSF006614">
    <property type="entry name" value="Methylglyox_syn"/>
    <property type="match status" value="1"/>
</dbReference>
<accession>A0A1L7AK67</accession>
<comment type="similarity">
    <text evidence="1 2">Belongs to the methylglyoxal synthase family.</text>
</comment>
<dbReference type="SMART" id="SM00851">
    <property type="entry name" value="MGS"/>
    <property type="match status" value="1"/>
</dbReference>
<comment type="function">
    <text evidence="2">Catalyzes the formation of methylglyoxal from dihydroxyacetone phosphate.</text>
</comment>
<evidence type="ECO:0000259" key="4">
    <source>
        <dbReference type="PROSITE" id="PS51855"/>
    </source>
</evidence>
<dbReference type="InterPro" id="IPR004363">
    <property type="entry name" value="Methylgl_synth"/>
</dbReference>
<dbReference type="EC" id="4.2.3.3" evidence="2"/>
<dbReference type="InterPro" id="IPR011607">
    <property type="entry name" value="MGS-like_dom"/>
</dbReference>
<keyword evidence="2" id="KW-0456">Lyase</keyword>
<dbReference type="SUPFAM" id="SSF52335">
    <property type="entry name" value="Methylglyoxal synthase-like"/>
    <property type="match status" value="1"/>
</dbReference>
<dbReference type="EMBL" id="CP015583">
    <property type="protein sequence ID" value="APT59164.1"/>
    <property type="molecule type" value="Genomic_DNA"/>
</dbReference>
<feature type="binding site" evidence="2">
    <location>
        <position position="11"/>
    </location>
    <ligand>
        <name>substrate</name>
    </ligand>
</feature>
<comment type="catalytic activity">
    <reaction evidence="2">
        <text>dihydroxyacetone phosphate = methylglyoxal + phosphate</text>
        <dbReference type="Rhea" id="RHEA:17937"/>
        <dbReference type="ChEBI" id="CHEBI:17158"/>
        <dbReference type="ChEBI" id="CHEBI:43474"/>
        <dbReference type="ChEBI" id="CHEBI:57642"/>
        <dbReference type="EC" id="4.2.3.3"/>
    </reaction>
</comment>
<evidence type="ECO:0000313" key="6">
    <source>
        <dbReference type="Proteomes" id="UP000185494"/>
    </source>
</evidence>
<dbReference type="NCBIfam" id="TIGR00160">
    <property type="entry name" value="MGSA"/>
    <property type="match status" value="1"/>
</dbReference>
<gene>
    <name evidence="2" type="primary">mgsA</name>
    <name evidence="5" type="ORF">RGI145_06705</name>
</gene>
<feature type="domain" description="MGS-like" evidence="4">
    <location>
        <begin position="1"/>
        <end position="132"/>
    </location>
</feature>
<feature type="binding site" evidence="2">
    <location>
        <position position="91"/>
    </location>
    <ligand>
        <name>substrate</name>
    </ligand>
</feature>
<dbReference type="PANTHER" id="PTHR30492">
    <property type="entry name" value="METHYLGLYOXAL SYNTHASE"/>
    <property type="match status" value="1"/>
</dbReference>
<feature type="binding site" evidence="2">
    <location>
        <begin position="37"/>
        <end position="40"/>
    </location>
    <ligand>
        <name>substrate</name>
    </ligand>
</feature>
<dbReference type="InterPro" id="IPR036914">
    <property type="entry name" value="MGS-like_dom_sf"/>
</dbReference>